<feature type="non-terminal residue" evidence="3">
    <location>
        <position position="85"/>
    </location>
</feature>
<dbReference type="InterPro" id="IPR012429">
    <property type="entry name" value="HGSNAT_cat"/>
</dbReference>
<feature type="transmembrane region" description="Helical" evidence="1">
    <location>
        <begin position="34"/>
        <end position="54"/>
    </location>
</feature>
<protein>
    <recommendedName>
        <fullName evidence="2">Heparan-alpha-glucosaminide N-acetyltransferase catalytic domain-containing protein</fullName>
    </recommendedName>
</protein>
<gene>
    <name evidence="3" type="ORF">S12H4_13065</name>
</gene>
<dbReference type="Pfam" id="PF07786">
    <property type="entry name" value="HGSNAT_cat"/>
    <property type="match status" value="1"/>
</dbReference>
<feature type="transmembrane region" description="Helical" evidence="1">
    <location>
        <begin position="12"/>
        <end position="28"/>
    </location>
</feature>
<accession>X1U4M0</accession>
<evidence type="ECO:0000259" key="2">
    <source>
        <dbReference type="Pfam" id="PF07786"/>
    </source>
</evidence>
<feature type="domain" description="Heparan-alpha-glucosaminide N-acetyltransferase catalytic" evidence="2">
    <location>
        <begin position="3"/>
        <end position="69"/>
    </location>
</feature>
<name>X1U4M0_9ZZZZ</name>
<organism evidence="3">
    <name type="scientific">marine sediment metagenome</name>
    <dbReference type="NCBI Taxonomy" id="412755"/>
    <lineage>
        <taxon>unclassified sequences</taxon>
        <taxon>metagenomes</taxon>
        <taxon>ecological metagenomes</taxon>
    </lineage>
</organism>
<comment type="caution">
    <text evidence="3">The sequence shown here is derived from an EMBL/GenBank/DDBJ whole genome shotgun (WGS) entry which is preliminary data.</text>
</comment>
<evidence type="ECO:0000256" key="1">
    <source>
        <dbReference type="SAM" id="Phobius"/>
    </source>
</evidence>
<keyword evidence="1" id="KW-1133">Transmembrane helix</keyword>
<reference evidence="3" key="1">
    <citation type="journal article" date="2014" name="Front. Microbiol.">
        <title>High frequency of phylogenetically diverse reductive dehalogenase-homologous genes in deep subseafloor sedimentary metagenomes.</title>
        <authorList>
            <person name="Kawai M."/>
            <person name="Futagami T."/>
            <person name="Toyoda A."/>
            <person name="Takaki Y."/>
            <person name="Nishi S."/>
            <person name="Hori S."/>
            <person name="Arai W."/>
            <person name="Tsubouchi T."/>
            <person name="Morono Y."/>
            <person name="Uchiyama I."/>
            <person name="Ito T."/>
            <person name="Fujiyama A."/>
            <person name="Inagaki F."/>
            <person name="Takami H."/>
        </authorList>
    </citation>
    <scope>NUCLEOTIDE SEQUENCE</scope>
    <source>
        <strain evidence="3">Expedition CK06-06</strain>
    </source>
</reference>
<sequence>MRRINSIDTVRGLSMFIMVFGHLIFWWLRPEDAWLQFWLYAFLQPLGATGFLFVSGISATLSFRNYQNTVKDSDTISMTTIRNIY</sequence>
<dbReference type="EMBL" id="BARW01006227">
    <property type="protein sequence ID" value="GAI87259.1"/>
    <property type="molecule type" value="Genomic_DNA"/>
</dbReference>
<keyword evidence="1" id="KW-0472">Membrane</keyword>
<proteinExistence type="predicted"/>
<dbReference type="AlphaFoldDB" id="X1U4M0"/>
<evidence type="ECO:0000313" key="3">
    <source>
        <dbReference type="EMBL" id="GAI87259.1"/>
    </source>
</evidence>
<keyword evidence="1" id="KW-0812">Transmembrane</keyword>